<sequence length="147" mass="17187">MNTVVNFTAFRKEKQQQYEREALKDFSLELLGRHYRHLAKGLKSLPGYPLEPAEEHCYDMAVEAFLIGSSYSKFAKYGETPEEIMQRSKRELDALAAQLFFHLNQPMGEAAPFLEDTLRELTQEYVTTWWLEGYSKGTQRNKTRAKR</sequence>
<dbReference type="RefSeq" id="WP_104850515.1">
    <property type="nucleotide sequence ID" value="NZ_PKOZ01000013.1"/>
</dbReference>
<accession>A0A2S7MWS0</accession>
<organism evidence="1 2">
    <name type="scientific">Pradoshia eiseniae</name>
    <dbReference type="NCBI Taxonomy" id="2064768"/>
    <lineage>
        <taxon>Bacteria</taxon>
        <taxon>Bacillati</taxon>
        <taxon>Bacillota</taxon>
        <taxon>Bacilli</taxon>
        <taxon>Bacillales</taxon>
        <taxon>Bacillaceae</taxon>
        <taxon>Pradoshia</taxon>
    </lineage>
</organism>
<evidence type="ECO:0000313" key="2">
    <source>
        <dbReference type="Proteomes" id="UP000239663"/>
    </source>
</evidence>
<dbReference type="InterPro" id="IPR019667">
    <property type="entry name" value="Uncharacterised_YbaK"/>
</dbReference>
<proteinExistence type="predicted"/>
<evidence type="ECO:0000313" key="1">
    <source>
        <dbReference type="EMBL" id="PQD94205.1"/>
    </source>
</evidence>
<comment type="caution">
    <text evidence="1">The sequence shown here is derived from an EMBL/GenBank/DDBJ whole genome shotgun (WGS) entry which is preliminary data.</text>
</comment>
<keyword evidence="2" id="KW-1185">Reference proteome</keyword>
<protein>
    <recommendedName>
        <fullName evidence="3">DUF2521 domain-containing protein</fullName>
    </recommendedName>
</protein>
<gene>
    <name evidence="1" type="ORF">CYL18_15975</name>
</gene>
<name>A0A2S7MWS0_9BACI</name>
<dbReference type="Pfam" id="PF10730">
    <property type="entry name" value="DUF2521"/>
    <property type="match status" value="1"/>
</dbReference>
<dbReference type="Proteomes" id="UP000239663">
    <property type="component" value="Unassembled WGS sequence"/>
</dbReference>
<dbReference type="OrthoDB" id="2915109at2"/>
<dbReference type="AlphaFoldDB" id="A0A2S7MWS0"/>
<evidence type="ECO:0008006" key="3">
    <source>
        <dbReference type="Google" id="ProtNLM"/>
    </source>
</evidence>
<dbReference type="EMBL" id="PKOZ01000013">
    <property type="protein sequence ID" value="PQD94205.1"/>
    <property type="molecule type" value="Genomic_DNA"/>
</dbReference>
<reference evidence="1 2" key="1">
    <citation type="submission" date="2017-12" db="EMBL/GenBank/DDBJ databases">
        <title>Taxonomic description and draft genome of Pradoshia cofamensis Gen. nov., sp. nov., a thermotolerant bacillale isolated from anterior gut of earthworm Eisenia fetida.</title>
        <authorList>
            <person name="Saha T."/>
            <person name="Chakraborty R."/>
        </authorList>
    </citation>
    <scope>NUCLEOTIDE SEQUENCE [LARGE SCALE GENOMIC DNA]</scope>
    <source>
        <strain evidence="1 2">EAG3</strain>
    </source>
</reference>